<dbReference type="SUPFAM" id="SSF50022">
    <property type="entry name" value="ISP domain"/>
    <property type="match status" value="1"/>
</dbReference>
<organism evidence="13 14">
    <name type="scientific">Micromonospora pisi</name>
    <dbReference type="NCBI Taxonomy" id="589240"/>
    <lineage>
        <taxon>Bacteria</taxon>
        <taxon>Bacillati</taxon>
        <taxon>Actinomycetota</taxon>
        <taxon>Actinomycetes</taxon>
        <taxon>Micromonosporales</taxon>
        <taxon>Micromonosporaceae</taxon>
        <taxon>Micromonospora</taxon>
    </lineage>
</organism>
<evidence type="ECO:0000256" key="3">
    <source>
        <dbReference type="ARBA" id="ARBA00022714"/>
    </source>
</evidence>
<evidence type="ECO:0000256" key="10">
    <source>
        <dbReference type="SAM" id="MobiDB-lite"/>
    </source>
</evidence>
<evidence type="ECO:0000259" key="12">
    <source>
        <dbReference type="PROSITE" id="PS51296"/>
    </source>
</evidence>
<dbReference type="GO" id="GO:0016020">
    <property type="term" value="C:membrane"/>
    <property type="evidence" value="ECO:0007669"/>
    <property type="project" value="InterPro"/>
</dbReference>
<keyword evidence="3" id="KW-0001">2Fe-2S</keyword>
<dbReference type="GO" id="GO:0051537">
    <property type="term" value="F:2 iron, 2 sulfur cluster binding"/>
    <property type="evidence" value="ECO:0007669"/>
    <property type="project" value="UniProtKB-KW"/>
</dbReference>
<comment type="caution">
    <text evidence="13">The sequence shown here is derived from an EMBL/GenBank/DDBJ whole genome shotgun (WGS) entry which is preliminary data.</text>
</comment>
<comment type="cofactor">
    <cofactor evidence="9">
        <name>[2Fe-2S] cluster</name>
        <dbReference type="ChEBI" id="CHEBI:190135"/>
    </cofactor>
</comment>
<accession>A0A495JF70</accession>
<feature type="chain" id="PRO_5019785893" description="Cytochrome bc1 complex Rieske iron-sulfur subunit" evidence="11">
    <location>
        <begin position="32"/>
        <end position="155"/>
    </location>
</feature>
<evidence type="ECO:0000256" key="1">
    <source>
        <dbReference type="ARBA" id="ARBA00002494"/>
    </source>
</evidence>
<evidence type="ECO:0000313" key="13">
    <source>
        <dbReference type="EMBL" id="RKR87034.1"/>
    </source>
</evidence>
<dbReference type="GO" id="GO:0004497">
    <property type="term" value="F:monooxygenase activity"/>
    <property type="evidence" value="ECO:0007669"/>
    <property type="project" value="UniProtKB-ARBA"/>
</dbReference>
<dbReference type="CDD" id="cd03467">
    <property type="entry name" value="Rieske"/>
    <property type="match status" value="1"/>
</dbReference>
<feature type="region of interest" description="Disordered" evidence="10">
    <location>
        <begin position="39"/>
        <end position="62"/>
    </location>
</feature>
<evidence type="ECO:0000256" key="4">
    <source>
        <dbReference type="ARBA" id="ARBA00022723"/>
    </source>
</evidence>
<dbReference type="RefSeq" id="WP_121155503.1">
    <property type="nucleotide sequence ID" value="NZ_RBKT01000001.1"/>
</dbReference>
<sequence length="155" mass="15261">MSDDQIVTAPVQTRRAMLLGAGAVGATVVLAACGTDNSTDGADDAAPGSDPGASDPTGGGADVLTKTGEVPVGGGLIFAAKDVVVTQPTAGQFKAFSAICTHQNCPVTSVDGGTINCTCHGSKFSITDGSVKTGPATRPLATKEVKVDGENITLA</sequence>
<gene>
    <name evidence="13" type="ORF">BDK92_1306</name>
</gene>
<feature type="signal peptide" evidence="11">
    <location>
        <begin position="1"/>
        <end position="31"/>
    </location>
</feature>
<proteinExistence type="predicted"/>
<dbReference type="InterPro" id="IPR005805">
    <property type="entry name" value="Rieske_Fe-S_prot_C"/>
</dbReference>
<dbReference type="PROSITE" id="PS51296">
    <property type="entry name" value="RIESKE"/>
    <property type="match status" value="1"/>
</dbReference>
<evidence type="ECO:0000256" key="5">
    <source>
        <dbReference type="ARBA" id="ARBA00023004"/>
    </source>
</evidence>
<feature type="domain" description="Rieske" evidence="12">
    <location>
        <begin position="62"/>
        <end position="154"/>
    </location>
</feature>
<dbReference type="AlphaFoldDB" id="A0A495JF70"/>
<keyword evidence="11" id="KW-0732">Signal</keyword>
<dbReference type="GO" id="GO:0046872">
    <property type="term" value="F:metal ion binding"/>
    <property type="evidence" value="ECO:0007669"/>
    <property type="project" value="UniProtKB-KW"/>
</dbReference>
<dbReference type="Proteomes" id="UP000277671">
    <property type="component" value="Unassembled WGS sequence"/>
</dbReference>
<comment type="function">
    <text evidence="1">Iron-sulfur subunit of the cytochrome bc1 complex, an essential component of the respiratory electron transport chain required for ATP synthesis. The bc1 complex catalyzes the oxidation of menaquinol and the reduction of cytochrome c in the respiratory chain. The bc1 complex operates through a Q-cycle mechanism that couples electron transfer to generation of the proton gradient that drives ATP synthesis.</text>
</comment>
<keyword evidence="4" id="KW-0479">Metal-binding</keyword>
<dbReference type="PRINTS" id="PR00162">
    <property type="entry name" value="RIESKE"/>
</dbReference>
<evidence type="ECO:0000256" key="7">
    <source>
        <dbReference type="ARBA" id="ARBA00023157"/>
    </source>
</evidence>
<dbReference type="Pfam" id="PF00355">
    <property type="entry name" value="Rieske"/>
    <property type="match status" value="1"/>
</dbReference>
<dbReference type="InterPro" id="IPR014349">
    <property type="entry name" value="Rieske_Fe-S_prot"/>
</dbReference>
<feature type="compositionally biased region" description="Low complexity" evidence="10">
    <location>
        <begin position="44"/>
        <end position="56"/>
    </location>
</feature>
<dbReference type="OrthoDB" id="25106at2"/>
<evidence type="ECO:0000256" key="6">
    <source>
        <dbReference type="ARBA" id="ARBA00023014"/>
    </source>
</evidence>
<evidence type="ECO:0000256" key="2">
    <source>
        <dbReference type="ARBA" id="ARBA00015816"/>
    </source>
</evidence>
<evidence type="ECO:0000313" key="14">
    <source>
        <dbReference type="Proteomes" id="UP000277671"/>
    </source>
</evidence>
<keyword evidence="7" id="KW-1015">Disulfide bond</keyword>
<dbReference type="InterPro" id="IPR017941">
    <property type="entry name" value="Rieske_2Fe-2S"/>
</dbReference>
<dbReference type="PANTHER" id="PTHR10134">
    <property type="entry name" value="CYTOCHROME B-C1 COMPLEX SUBUNIT RIESKE, MITOCHONDRIAL"/>
    <property type="match status" value="1"/>
</dbReference>
<evidence type="ECO:0000256" key="11">
    <source>
        <dbReference type="SAM" id="SignalP"/>
    </source>
</evidence>
<dbReference type="InterPro" id="IPR036922">
    <property type="entry name" value="Rieske_2Fe-2S_sf"/>
</dbReference>
<keyword evidence="14" id="KW-1185">Reference proteome</keyword>
<keyword evidence="6" id="KW-0411">Iron-sulfur</keyword>
<keyword evidence="5" id="KW-0408">Iron</keyword>
<evidence type="ECO:0000256" key="9">
    <source>
        <dbReference type="ARBA" id="ARBA00034078"/>
    </source>
</evidence>
<name>A0A495JF70_9ACTN</name>
<protein>
    <recommendedName>
        <fullName evidence="2">Cytochrome bc1 complex Rieske iron-sulfur subunit</fullName>
    </recommendedName>
    <alternativeName>
        <fullName evidence="8">Cytochrome bc1 reductase complex subunit QcrA</fullName>
    </alternativeName>
</protein>
<reference evidence="13 14" key="1">
    <citation type="submission" date="2018-10" db="EMBL/GenBank/DDBJ databases">
        <title>Sequencing the genomes of 1000 actinobacteria strains.</title>
        <authorList>
            <person name="Klenk H.-P."/>
        </authorList>
    </citation>
    <scope>NUCLEOTIDE SEQUENCE [LARGE SCALE GENOMIC DNA]</scope>
    <source>
        <strain evidence="13 14">DSM 45175</strain>
    </source>
</reference>
<dbReference type="EMBL" id="RBKT01000001">
    <property type="protein sequence ID" value="RKR87034.1"/>
    <property type="molecule type" value="Genomic_DNA"/>
</dbReference>
<evidence type="ECO:0000256" key="8">
    <source>
        <dbReference type="ARBA" id="ARBA00029586"/>
    </source>
</evidence>
<dbReference type="Gene3D" id="2.102.10.10">
    <property type="entry name" value="Rieske [2Fe-2S] iron-sulphur domain"/>
    <property type="match status" value="1"/>
</dbReference>
<dbReference type="FunFam" id="2.102.10.10:FF:000016">
    <property type="entry name" value="Nitrite reductase/ring-hydroxylating ferredoxin subunit"/>
    <property type="match status" value="1"/>
</dbReference>
<dbReference type="GO" id="GO:0016705">
    <property type="term" value="F:oxidoreductase activity, acting on paired donors, with incorporation or reduction of molecular oxygen"/>
    <property type="evidence" value="ECO:0007669"/>
    <property type="project" value="UniProtKB-ARBA"/>
</dbReference>